<reference evidence="1 2" key="1">
    <citation type="journal article" date="2015" name="Nature">
        <title>rRNA introns, odd ribosomes, and small enigmatic genomes across a large radiation of phyla.</title>
        <authorList>
            <person name="Brown C.T."/>
            <person name="Hug L.A."/>
            <person name="Thomas B.C."/>
            <person name="Sharon I."/>
            <person name="Castelle C.J."/>
            <person name="Singh A."/>
            <person name="Wilkins M.J."/>
            <person name="Williams K.H."/>
            <person name="Banfield J.F."/>
        </authorList>
    </citation>
    <scope>NUCLEOTIDE SEQUENCE [LARGE SCALE GENOMIC DNA]</scope>
</reference>
<accession>A0A0G1AZR6</accession>
<dbReference type="Proteomes" id="UP000034516">
    <property type="component" value="Unassembled WGS sequence"/>
</dbReference>
<evidence type="ECO:0000313" key="2">
    <source>
        <dbReference type="Proteomes" id="UP000034516"/>
    </source>
</evidence>
<dbReference type="EMBL" id="LCCW01000063">
    <property type="protein sequence ID" value="KKS39576.1"/>
    <property type="molecule type" value="Genomic_DNA"/>
</dbReference>
<dbReference type="SUPFAM" id="SSF53271">
    <property type="entry name" value="PRTase-like"/>
    <property type="match status" value="1"/>
</dbReference>
<dbReference type="InterPro" id="IPR029057">
    <property type="entry name" value="PRTase-like"/>
</dbReference>
<gene>
    <name evidence="1" type="ORF">UV02_C0063G0003</name>
</gene>
<dbReference type="Gene3D" id="3.40.50.2020">
    <property type="match status" value="1"/>
</dbReference>
<protein>
    <recommendedName>
        <fullName evidence="3">Orotate phosphoribosyltransferase</fullName>
    </recommendedName>
</protein>
<evidence type="ECO:0008006" key="3">
    <source>
        <dbReference type="Google" id="ProtNLM"/>
    </source>
</evidence>
<proteinExistence type="predicted"/>
<dbReference type="AlphaFoldDB" id="A0A0G1AZR6"/>
<evidence type="ECO:0000313" key="1">
    <source>
        <dbReference type="EMBL" id="KKS39576.1"/>
    </source>
</evidence>
<organism evidence="1 2">
    <name type="scientific">Candidatus Kuenenbacteria bacterium GW2011_GWA2_42_15</name>
    <dbReference type="NCBI Taxonomy" id="1618677"/>
    <lineage>
        <taxon>Bacteria</taxon>
        <taxon>Candidatus Kueneniibacteriota</taxon>
    </lineage>
</organism>
<name>A0A0G1AZR6_9BACT</name>
<sequence>MNKQKVLRVIEENQIFLLKPSDFDGRHMTSAEMQAIFKYFNAFWQYPDKPRAEQPHALLKSELHSDGFIACKEVLDYPALCAIFANEMLKVIKMNINPASLARIGVVTSPAYSAISLGTGVAQLLSEQYNPGIKYVIAEKDQNGNPTVIRGGLNPELKTLVINELMTTRDGSTFETKNAVLTCNGDNPAPTVIEPAFILVHRSTDHSLADGSAVKFVFHLNIENYQPDACPYCSAGSKALKPKEGKNWEMYFKN</sequence>
<comment type="caution">
    <text evidence="1">The sequence shown here is derived from an EMBL/GenBank/DDBJ whole genome shotgun (WGS) entry which is preliminary data.</text>
</comment>